<dbReference type="GO" id="GO:0005737">
    <property type="term" value="C:cytoplasm"/>
    <property type="evidence" value="ECO:0007669"/>
    <property type="project" value="TreeGrafter"/>
</dbReference>
<evidence type="ECO:0000256" key="10">
    <source>
        <dbReference type="ARBA" id="ARBA00023130"/>
    </source>
</evidence>
<dbReference type="EMBL" id="QMKO01001485">
    <property type="protein sequence ID" value="RTG89742.1"/>
    <property type="molecule type" value="Genomic_DNA"/>
</dbReference>
<evidence type="ECO:0000256" key="6">
    <source>
        <dbReference type="ARBA" id="ARBA00022833"/>
    </source>
</evidence>
<keyword evidence="8" id="KW-0805">Transcription regulation</keyword>
<evidence type="ECO:0000256" key="3">
    <source>
        <dbReference type="ARBA" id="ARBA00022723"/>
    </source>
</evidence>
<evidence type="ECO:0000313" key="16">
    <source>
        <dbReference type="EMBL" id="RTG89742.1"/>
    </source>
</evidence>
<dbReference type="PANTHER" id="PTHR16515:SF59">
    <property type="entry name" value="PR DOMAIN ZINC FINGER PROTEIN 1"/>
    <property type="match status" value="1"/>
</dbReference>
<feature type="compositionally biased region" description="Polar residues" evidence="14">
    <location>
        <begin position="883"/>
        <end position="899"/>
    </location>
</feature>
<evidence type="ECO:0000256" key="11">
    <source>
        <dbReference type="ARBA" id="ARBA00023163"/>
    </source>
</evidence>
<dbReference type="GO" id="GO:0000978">
    <property type="term" value="F:RNA polymerase II cis-regulatory region sequence-specific DNA binding"/>
    <property type="evidence" value="ECO:0007669"/>
    <property type="project" value="TreeGrafter"/>
</dbReference>
<evidence type="ECO:0000256" key="2">
    <source>
        <dbReference type="ARBA" id="ARBA00022588"/>
    </source>
</evidence>
<dbReference type="GO" id="GO:0045087">
    <property type="term" value="P:innate immune response"/>
    <property type="evidence" value="ECO:0007669"/>
    <property type="project" value="UniProtKB-KW"/>
</dbReference>
<dbReference type="Gene3D" id="3.30.160.60">
    <property type="entry name" value="Classic Zinc Finger"/>
    <property type="match status" value="5"/>
</dbReference>
<dbReference type="InterPro" id="IPR050331">
    <property type="entry name" value="Zinc_finger"/>
</dbReference>
<evidence type="ECO:0000256" key="14">
    <source>
        <dbReference type="SAM" id="MobiDB-lite"/>
    </source>
</evidence>
<evidence type="ECO:0000256" key="1">
    <source>
        <dbReference type="ARBA" id="ARBA00004123"/>
    </source>
</evidence>
<dbReference type="AlphaFoldDB" id="A0A430QPX9"/>
<dbReference type="GO" id="GO:0000122">
    <property type="term" value="P:negative regulation of transcription by RNA polymerase II"/>
    <property type="evidence" value="ECO:0007669"/>
    <property type="project" value="UniProtKB-ARBA"/>
</dbReference>
<feature type="domain" description="C2H2-type" evidence="15">
    <location>
        <begin position="781"/>
        <end position="808"/>
    </location>
</feature>
<feature type="compositionally biased region" description="Low complexity" evidence="14">
    <location>
        <begin position="53"/>
        <end position="70"/>
    </location>
</feature>
<keyword evidence="2" id="KW-0399">Innate immunity</keyword>
<evidence type="ECO:0000256" key="5">
    <source>
        <dbReference type="ARBA" id="ARBA00022771"/>
    </source>
</evidence>
<keyword evidence="3" id="KW-0479">Metal-binding</keyword>
<name>A0A430QPX9_SCHBO</name>
<evidence type="ECO:0000256" key="4">
    <source>
        <dbReference type="ARBA" id="ARBA00022737"/>
    </source>
</evidence>
<dbReference type="InterPro" id="IPR036236">
    <property type="entry name" value="Znf_C2H2_sf"/>
</dbReference>
<dbReference type="Pfam" id="PF00096">
    <property type="entry name" value="zf-C2H2"/>
    <property type="match status" value="3"/>
</dbReference>
<dbReference type="PROSITE" id="PS50157">
    <property type="entry name" value="ZINC_FINGER_C2H2_2"/>
    <property type="match status" value="4"/>
</dbReference>
<evidence type="ECO:0000256" key="9">
    <source>
        <dbReference type="ARBA" id="ARBA00023125"/>
    </source>
</evidence>
<dbReference type="GO" id="GO:0005634">
    <property type="term" value="C:nucleus"/>
    <property type="evidence" value="ECO:0007669"/>
    <property type="project" value="UniProtKB-SubCell"/>
</dbReference>
<dbReference type="InterPro" id="IPR013087">
    <property type="entry name" value="Znf_C2H2_type"/>
</dbReference>
<dbReference type="GO" id="GO:0045165">
    <property type="term" value="P:cell fate commitment"/>
    <property type="evidence" value="ECO:0007669"/>
    <property type="project" value="TreeGrafter"/>
</dbReference>
<evidence type="ECO:0000256" key="7">
    <source>
        <dbReference type="ARBA" id="ARBA00022859"/>
    </source>
</evidence>
<keyword evidence="9" id="KW-0238">DNA-binding</keyword>
<dbReference type="FunFam" id="3.30.160.60:FF:000211">
    <property type="entry name" value="PR domain zinc finger protein 1"/>
    <property type="match status" value="1"/>
</dbReference>
<reference evidence="16 17" key="1">
    <citation type="journal article" date="2019" name="PLoS Pathog.">
        <title>Genome sequence of the bovine parasite Schistosoma bovis Tanzania.</title>
        <authorList>
            <person name="Oey H."/>
            <person name="Zakrzewski M."/>
            <person name="Gobert G."/>
            <person name="Gravermann K."/>
            <person name="Stoye J."/>
            <person name="Jones M."/>
            <person name="Mcmanus D."/>
            <person name="Krause L."/>
        </authorList>
    </citation>
    <scope>NUCLEOTIDE SEQUENCE [LARGE SCALE GENOMIC DNA]</scope>
    <source>
        <strain evidence="16 17">TAN1997</strain>
    </source>
</reference>
<comment type="subcellular location">
    <subcellularLocation>
        <location evidence="1">Nucleus</location>
    </subcellularLocation>
</comment>
<dbReference type="SMART" id="SM00355">
    <property type="entry name" value="ZnF_C2H2"/>
    <property type="match status" value="5"/>
</dbReference>
<keyword evidence="6" id="KW-0862">Zinc</keyword>
<dbReference type="GO" id="GO:0003700">
    <property type="term" value="F:DNA-binding transcription factor activity"/>
    <property type="evidence" value="ECO:0007669"/>
    <property type="project" value="TreeGrafter"/>
</dbReference>
<dbReference type="GO" id="GO:0002250">
    <property type="term" value="P:adaptive immune response"/>
    <property type="evidence" value="ECO:0007669"/>
    <property type="project" value="UniProtKB-KW"/>
</dbReference>
<feature type="compositionally biased region" description="Polar residues" evidence="14">
    <location>
        <begin position="584"/>
        <end position="599"/>
    </location>
</feature>
<dbReference type="GO" id="GO:0008270">
    <property type="term" value="F:zinc ion binding"/>
    <property type="evidence" value="ECO:0007669"/>
    <property type="project" value="UniProtKB-KW"/>
</dbReference>
<dbReference type="STRING" id="6184.A0A430QPX9"/>
<keyword evidence="5 13" id="KW-0863">Zinc-finger</keyword>
<dbReference type="FunFam" id="3.30.160.60:FF:000100">
    <property type="entry name" value="Zinc finger 45-like"/>
    <property type="match status" value="1"/>
</dbReference>
<organism evidence="16 17">
    <name type="scientific">Schistosoma bovis</name>
    <name type="common">Blood fluke</name>
    <dbReference type="NCBI Taxonomy" id="6184"/>
    <lineage>
        <taxon>Eukaryota</taxon>
        <taxon>Metazoa</taxon>
        <taxon>Spiralia</taxon>
        <taxon>Lophotrochozoa</taxon>
        <taxon>Platyhelminthes</taxon>
        <taxon>Trematoda</taxon>
        <taxon>Digenea</taxon>
        <taxon>Strigeidida</taxon>
        <taxon>Schistosomatoidea</taxon>
        <taxon>Schistosomatidae</taxon>
        <taxon>Schistosoma</taxon>
    </lineage>
</organism>
<evidence type="ECO:0000256" key="12">
    <source>
        <dbReference type="ARBA" id="ARBA00023242"/>
    </source>
</evidence>
<proteinExistence type="predicted"/>
<feature type="domain" description="C2H2-type" evidence="15">
    <location>
        <begin position="753"/>
        <end position="780"/>
    </location>
</feature>
<evidence type="ECO:0000259" key="15">
    <source>
        <dbReference type="PROSITE" id="PS50157"/>
    </source>
</evidence>
<dbReference type="FunFam" id="3.30.160.60:FF:000262">
    <property type="entry name" value="PR domain zinc finger protein 1"/>
    <property type="match status" value="1"/>
</dbReference>
<protein>
    <recommendedName>
        <fullName evidence="15">C2H2-type domain-containing protein</fullName>
    </recommendedName>
</protein>
<keyword evidence="10" id="KW-1064">Adaptive immunity</keyword>
<comment type="caution">
    <text evidence="16">The sequence shown here is derived from an EMBL/GenBank/DDBJ whole genome shotgun (WGS) entry which is preliminary data.</text>
</comment>
<feature type="domain" description="C2H2-type" evidence="15">
    <location>
        <begin position="725"/>
        <end position="752"/>
    </location>
</feature>
<evidence type="ECO:0000313" key="17">
    <source>
        <dbReference type="Proteomes" id="UP000290809"/>
    </source>
</evidence>
<dbReference type="PROSITE" id="PS00028">
    <property type="entry name" value="ZINC_FINGER_C2H2_1"/>
    <property type="match status" value="4"/>
</dbReference>
<gene>
    <name evidence="16" type="ORF">DC041_0012665</name>
</gene>
<feature type="region of interest" description="Disordered" evidence="14">
    <location>
        <begin position="873"/>
        <end position="910"/>
    </location>
</feature>
<feature type="region of interest" description="Disordered" evidence="14">
    <location>
        <begin position="584"/>
        <end position="603"/>
    </location>
</feature>
<dbReference type="Proteomes" id="UP000290809">
    <property type="component" value="Unassembled WGS sequence"/>
</dbReference>
<keyword evidence="11" id="KW-0804">Transcription</keyword>
<keyword evidence="12" id="KW-0539">Nucleus</keyword>
<dbReference type="PANTHER" id="PTHR16515">
    <property type="entry name" value="PR DOMAIN ZINC FINGER PROTEIN"/>
    <property type="match status" value="1"/>
</dbReference>
<evidence type="ECO:0000256" key="8">
    <source>
        <dbReference type="ARBA" id="ARBA00023015"/>
    </source>
</evidence>
<keyword evidence="7" id="KW-0391">Immunity</keyword>
<dbReference type="SUPFAM" id="SSF57667">
    <property type="entry name" value="beta-beta-alpha zinc fingers"/>
    <property type="match status" value="3"/>
</dbReference>
<feature type="region of interest" description="Disordered" evidence="14">
    <location>
        <begin position="53"/>
        <end position="73"/>
    </location>
</feature>
<keyword evidence="17" id="KW-1185">Reference proteome</keyword>
<keyword evidence="4" id="KW-0677">Repeat</keyword>
<accession>A0A430QPX9</accession>
<evidence type="ECO:0000256" key="13">
    <source>
        <dbReference type="PROSITE-ProRule" id="PRU00042"/>
    </source>
</evidence>
<sequence length="949" mass="107644">MLTHTESIISPLICHNYNLFNKQTHMYHPIISDSSTLHSNQIASCTTIHKNNNSDSSNTANINNNSNRNNLHFRNKPDYTEVAETRTLTASESLKNMCQSFDLGTKQLNNGNDNNDHRQSNESQYYQSMQYLNSCLFKSLQLNFASSNEACHGYNHQNNEINEELSSDYTTNKLSHGSRMRNNETLKDSLSASAIPVKTSPSLSTSLPVSLSSSSIHSSLYSESNGVQVPISDLFSYKQGRDEIFNKLETVNESVNECQNSLTEDLSLMLNFPDSISDGNQSSNHSLNNNNNNNISNNNNIIHHTDEIKTNLTYTIDRILLSEHESPNSDLLLSVSNHLTNTLTDSNHTKKLTQFNSDNVDTGNQSYVNNEWLSTDQLINGSNSTNNCRPTQPFFSSSLAEQSSLSSSSCSQTGFQFWFSIFYKLWLEQFNQVQSKPIDFSQSVSGMSSKKTDEIQFKSFPFSNNINIHADNGSDSFLFSSSIHPSVNTSNDFRTLESFTENLFVKPSHMKEDSYHRSDSLSLNTNSTLSPQSCCITNDISNNKRNQNDNSNADSEYKQQPLYRMCENGTNLNTAHFSDLKNISQSVSQPPQSKTSNSPDKNEYDYAHNLFSFQMNKITTPCSNPLMTILTPCTKKYSEHHYNYPLPTSSHSLPSQSITSTENSKYSVNVVHKSSILSNYRLHSNYSRLRGKSVISGNISNDNLQQRGYRALPFPLTKRDGRMHYECNICRKTFGQLSNLKVHLRTHTGERPFRCDTCHKGFTQLAHLQKHNLVHTGEKPHQCTVCGKRFSSTSNLKTHLRLHSGEKPFACKLCTAKFSQFIHLKLHRRLHANERPFICPRCHHKFLDSKGLKQHWRRGICYSCEELPPGNWSDMDGDEDATETQVRKTPSSVSSSNHRQQQHKRSNRICDMDITDDSDISHITSTTTDKGTNKRRHFPTNMIPMYITP</sequence>
<feature type="domain" description="C2H2-type" evidence="15">
    <location>
        <begin position="809"/>
        <end position="836"/>
    </location>
</feature>
<dbReference type="FunFam" id="3.30.160.60:FF:000132">
    <property type="entry name" value="PR domain zinc finger protein 1"/>
    <property type="match status" value="1"/>
</dbReference>